<gene>
    <name evidence="2" type="ORF">Acy02nite_34530</name>
</gene>
<dbReference type="Proteomes" id="UP000619479">
    <property type="component" value="Unassembled WGS sequence"/>
</dbReference>
<evidence type="ECO:0000313" key="2">
    <source>
        <dbReference type="EMBL" id="GID65572.1"/>
    </source>
</evidence>
<sequence length="60" mass="6127">MVPEGGTGDGVTSIAGTGTPPRVSDGPDAVRQIPVTFLEVTVMVRHTVVVIIRCGGRPVA</sequence>
<keyword evidence="3" id="KW-1185">Reference proteome</keyword>
<protein>
    <submittedName>
        <fullName evidence="2">Uncharacterized protein</fullName>
    </submittedName>
</protein>
<name>A0A919M4F8_9ACTN</name>
<reference evidence="2" key="1">
    <citation type="submission" date="2021-01" db="EMBL/GenBank/DDBJ databases">
        <title>Whole genome shotgun sequence of Actinoplanes cyaneus NBRC 14990.</title>
        <authorList>
            <person name="Komaki H."/>
            <person name="Tamura T."/>
        </authorList>
    </citation>
    <scope>NUCLEOTIDE SEQUENCE</scope>
    <source>
        <strain evidence="2">NBRC 14990</strain>
    </source>
</reference>
<evidence type="ECO:0000313" key="3">
    <source>
        <dbReference type="Proteomes" id="UP000619479"/>
    </source>
</evidence>
<dbReference type="AlphaFoldDB" id="A0A919M4F8"/>
<organism evidence="2 3">
    <name type="scientific">Actinoplanes cyaneus</name>
    <dbReference type="NCBI Taxonomy" id="52696"/>
    <lineage>
        <taxon>Bacteria</taxon>
        <taxon>Bacillati</taxon>
        <taxon>Actinomycetota</taxon>
        <taxon>Actinomycetes</taxon>
        <taxon>Micromonosporales</taxon>
        <taxon>Micromonosporaceae</taxon>
        <taxon>Actinoplanes</taxon>
    </lineage>
</organism>
<evidence type="ECO:0000256" key="1">
    <source>
        <dbReference type="SAM" id="MobiDB-lite"/>
    </source>
</evidence>
<dbReference type="EMBL" id="BOMH01000027">
    <property type="protein sequence ID" value="GID65572.1"/>
    <property type="molecule type" value="Genomic_DNA"/>
</dbReference>
<feature type="region of interest" description="Disordered" evidence="1">
    <location>
        <begin position="1"/>
        <end position="28"/>
    </location>
</feature>
<comment type="caution">
    <text evidence="2">The sequence shown here is derived from an EMBL/GenBank/DDBJ whole genome shotgun (WGS) entry which is preliminary data.</text>
</comment>
<proteinExistence type="predicted"/>
<accession>A0A919M4F8</accession>